<dbReference type="InterPro" id="IPR017587">
    <property type="entry name" value="YqeC"/>
</dbReference>
<comment type="caution">
    <text evidence="1">The sequence shown here is derived from an EMBL/GenBank/DDBJ whole genome shotgun (WGS) entry which is preliminary data.</text>
</comment>
<dbReference type="RefSeq" id="WP_379744400.1">
    <property type="nucleotide sequence ID" value="NZ_JBHSVN010000001.1"/>
</dbReference>
<reference evidence="1 2" key="1">
    <citation type="journal article" date="2019" name="Int. J. Syst. Evol. Microbiol.">
        <title>The Global Catalogue of Microorganisms (GCM) 10K type strain sequencing project: providing services to taxonomists for standard genome sequencing and annotation.</title>
        <authorList>
            <consortium name="The Broad Institute Genomics Platform"/>
            <consortium name="The Broad Institute Genome Sequencing Center for Infectious Disease"/>
            <person name="Wu L."/>
            <person name="Ma J."/>
        </authorList>
    </citation>
    <scope>NUCLEOTIDE SEQUENCE [LARGE SCALE GENOMIC DNA]</scope>
    <source>
        <strain evidence="1 2">SKJ47</strain>
    </source>
</reference>
<keyword evidence="2" id="KW-1185">Reference proteome</keyword>
<name>A0ABD5UUS1_9EURY</name>
<dbReference type="Pfam" id="PF19842">
    <property type="entry name" value="YqeC"/>
    <property type="match status" value="1"/>
</dbReference>
<evidence type="ECO:0000313" key="1">
    <source>
        <dbReference type="EMBL" id="MFC6893144.1"/>
    </source>
</evidence>
<gene>
    <name evidence="1" type="primary">yqeC</name>
    <name evidence="1" type="ORF">ACFQE9_11095</name>
</gene>
<dbReference type="EMBL" id="JBHSXL010000009">
    <property type="protein sequence ID" value="MFC6893144.1"/>
    <property type="molecule type" value="Genomic_DNA"/>
</dbReference>
<dbReference type="Proteomes" id="UP001596296">
    <property type="component" value="Unassembled WGS sequence"/>
</dbReference>
<protein>
    <submittedName>
        <fullName evidence="1">Selenium cofactor biosynthesis protein YqeC</fullName>
    </submittedName>
</protein>
<evidence type="ECO:0000313" key="2">
    <source>
        <dbReference type="Proteomes" id="UP001596296"/>
    </source>
</evidence>
<organism evidence="1 2">
    <name type="scientific">Halopenitus salinus</name>
    <dbReference type="NCBI Taxonomy" id="1198295"/>
    <lineage>
        <taxon>Archaea</taxon>
        <taxon>Methanobacteriati</taxon>
        <taxon>Methanobacteriota</taxon>
        <taxon>Stenosarchaea group</taxon>
        <taxon>Halobacteria</taxon>
        <taxon>Halobacteriales</taxon>
        <taxon>Haloferacaceae</taxon>
        <taxon>Halopenitus</taxon>
    </lineage>
</organism>
<dbReference type="AlphaFoldDB" id="A0ABD5UUS1"/>
<sequence>MHLTEALFAEDAAIAVVGAGGKKTTMYALAERLDRAVITASVRIPIFDPHVETVEVTDDPVDRLANASPNEFPLGLVRERERGRDDRYLGYGREAAASIVDAHRGDGSVLIKADGARMREFKAPGEAEPQIPDSVDVVVPIASVSAVGEPLDQESVHRPERVREVARAAGVDAEIGEPIGPETVAAVLASDRGGLRNVPEGARVVPLLNKVDDEADLAVARRIAEGLIGRLERDGRDGPAVPHVVLGRLIEGEVVDVVPTG</sequence>
<proteinExistence type="predicted"/>
<dbReference type="NCBIfam" id="TIGR03172">
    <property type="entry name" value="selenium cofactor biosynthesis protein YqeC"/>
    <property type="match status" value="1"/>
</dbReference>
<accession>A0ABD5UUS1</accession>